<dbReference type="GO" id="GO:0003735">
    <property type="term" value="F:structural constituent of ribosome"/>
    <property type="evidence" value="ECO:0007669"/>
    <property type="project" value="InterPro"/>
</dbReference>
<dbReference type="STRING" id="1307761.L21SP2_1437"/>
<reference evidence="8 9" key="1">
    <citation type="journal article" date="2015" name="Stand. Genomic Sci.">
        <title>Complete genome sequence and description of Salinispira pacifica gen. nov., sp. nov., a novel spirochaete isolated form a hypersaline microbial mat.</title>
        <authorList>
            <person name="Ben Hania W."/>
            <person name="Joseph M."/>
            <person name="Schumann P."/>
            <person name="Bunk B."/>
            <person name="Fiebig A."/>
            <person name="Sproer C."/>
            <person name="Klenk H.P."/>
            <person name="Fardeau M.L."/>
            <person name="Spring S."/>
        </authorList>
    </citation>
    <scope>NUCLEOTIDE SEQUENCE [LARGE SCALE GENOMIC DNA]</scope>
    <source>
        <strain evidence="8 9">L21-RPul-D2</strain>
    </source>
</reference>
<dbReference type="NCBIfam" id="TIGR00061">
    <property type="entry name" value="L21"/>
    <property type="match status" value="1"/>
</dbReference>
<keyword evidence="9" id="KW-1185">Reference proteome</keyword>
<evidence type="ECO:0000256" key="4">
    <source>
        <dbReference type="ARBA" id="ARBA00022980"/>
    </source>
</evidence>
<evidence type="ECO:0000256" key="5">
    <source>
        <dbReference type="ARBA" id="ARBA00023274"/>
    </source>
</evidence>
<dbReference type="OrthoDB" id="9813334at2"/>
<comment type="similarity">
    <text evidence="1 6 7">Belongs to the bacterial ribosomal protein bL21 family.</text>
</comment>
<dbReference type="GO" id="GO:0005840">
    <property type="term" value="C:ribosome"/>
    <property type="evidence" value="ECO:0007669"/>
    <property type="project" value="UniProtKB-KW"/>
</dbReference>
<dbReference type="Proteomes" id="UP000018680">
    <property type="component" value="Chromosome"/>
</dbReference>
<dbReference type="InterPro" id="IPR018258">
    <property type="entry name" value="Ribosomal_bL21_CS"/>
</dbReference>
<keyword evidence="2 6" id="KW-0699">rRNA-binding</keyword>
<dbReference type="Pfam" id="PF00829">
    <property type="entry name" value="Ribosomal_L21p"/>
    <property type="match status" value="1"/>
</dbReference>
<dbReference type="GO" id="GO:0005737">
    <property type="term" value="C:cytoplasm"/>
    <property type="evidence" value="ECO:0007669"/>
    <property type="project" value="UniProtKB-ARBA"/>
</dbReference>
<dbReference type="RefSeq" id="WP_024267757.1">
    <property type="nucleotide sequence ID" value="NC_023035.1"/>
</dbReference>
<dbReference type="SUPFAM" id="SSF141091">
    <property type="entry name" value="L21p-like"/>
    <property type="match status" value="1"/>
</dbReference>
<keyword evidence="3 6" id="KW-0694">RNA-binding</keyword>
<proteinExistence type="inferred from homology"/>
<dbReference type="AlphaFoldDB" id="V5WGZ4"/>
<organism evidence="8 9">
    <name type="scientific">Salinispira pacifica</name>
    <dbReference type="NCBI Taxonomy" id="1307761"/>
    <lineage>
        <taxon>Bacteria</taxon>
        <taxon>Pseudomonadati</taxon>
        <taxon>Spirochaetota</taxon>
        <taxon>Spirochaetia</taxon>
        <taxon>Spirochaetales</taxon>
        <taxon>Spirochaetaceae</taxon>
        <taxon>Salinispira</taxon>
    </lineage>
</organism>
<dbReference type="InterPro" id="IPR036164">
    <property type="entry name" value="bL21-like_sf"/>
</dbReference>
<dbReference type="GO" id="GO:1990904">
    <property type="term" value="C:ribonucleoprotein complex"/>
    <property type="evidence" value="ECO:0007669"/>
    <property type="project" value="UniProtKB-KW"/>
</dbReference>
<dbReference type="InterPro" id="IPR028909">
    <property type="entry name" value="bL21-like"/>
</dbReference>
<dbReference type="PANTHER" id="PTHR21349:SF0">
    <property type="entry name" value="LARGE RIBOSOMAL SUBUNIT PROTEIN BL21M"/>
    <property type="match status" value="1"/>
</dbReference>
<dbReference type="GO" id="GO:0006412">
    <property type="term" value="P:translation"/>
    <property type="evidence" value="ECO:0007669"/>
    <property type="project" value="UniProtKB-UniRule"/>
</dbReference>
<dbReference type="PANTHER" id="PTHR21349">
    <property type="entry name" value="50S RIBOSOMAL PROTEIN L21"/>
    <property type="match status" value="1"/>
</dbReference>
<sequence length="103" mass="11470">MYAMVEIKGKQYKAEEGALLKVDRLAEEAGKKVEFDSVLLVGSDDDVKVGAPYVKGAKVAAEVVEHGKDKKVVVFKYRRRKDSMTKNGHRQQYSLLKVTGLKA</sequence>
<accession>V5WGZ4</accession>
<dbReference type="HAMAP" id="MF_01363">
    <property type="entry name" value="Ribosomal_bL21"/>
    <property type="match status" value="1"/>
</dbReference>
<evidence type="ECO:0000256" key="2">
    <source>
        <dbReference type="ARBA" id="ARBA00022730"/>
    </source>
</evidence>
<evidence type="ECO:0000256" key="7">
    <source>
        <dbReference type="RuleBase" id="RU000562"/>
    </source>
</evidence>
<evidence type="ECO:0000313" key="9">
    <source>
        <dbReference type="Proteomes" id="UP000018680"/>
    </source>
</evidence>
<dbReference type="PATRIC" id="fig|1307761.3.peg.1430"/>
<keyword evidence="5 6" id="KW-0687">Ribonucleoprotein</keyword>
<dbReference type="InterPro" id="IPR001787">
    <property type="entry name" value="Ribosomal_bL21"/>
</dbReference>
<evidence type="ECO:0000256" key="1">
    <source>
        <dbReference type="ARBA" id="ARBA00008563"/>
    </source>
</evidence>
<keyword evidence="4 6" id="KW-0689">Ribosomal protein</keyword>
<gene>
    <name evidence="6" type="primary">rplU</name>
    <name evidence="8" type="ORF">L21SP2_1437</name>
</gene>
<dbReference type="PROSITE" id="PS01169">
    <property type="entry name" value="RIBOSOMAL_L21"/>
    <property type="match status" value="1"/>
</dbReference>
<dbReference type="eggNOG" id="COG0261">
    <property type="taxonomic scope" value="Bacteria"/>
</dbReference>
<dbReference type="GO" id="GO:0019843">
    <property type="term" value="F:rRNA binding"/>
    <property type="evidence" value="ECO:0007669"/>
    <property type="project" value="UniProtKB-UniRule"/>
</dbReference>
<dbReference type="EMBL" id="CP006939">
    <property type="protein sequence ID" value="AHC14834.1"/>
    <property type="molecule type" value="Genomic_DNA"/>
</dbReference>
<dbReference type="KEGG" id="slr:L21SP2_1437"/>
<evidence type="ECO:0000256" key="3">
    <source>
        <dbReference type="ARBA" id="ARBA00022884"/>
    </source>
</evidence>
<evidence type="ECO:0000256" key="6">
    <source>
        <dbReference type="HAMAP-Rule" id="MF_01363"/>
    </source>
</evidence>
<evidence type="ECO:0000313" key="8">
    <source>
        <dbReference type="EMBL" id="AHC14834.1"/>
    </source>
</evidence>
<protein>
    <recommendedName>
        <fullName evidence="6">Large ribosomal subunit protein bL21</fullName>
    </recommendedName>
</protein>
<comment type="subunit">
    <text evidence="6">Part of the 50S ribosomal subunit. Contacts protein L20.</text>
</comment>
<dbReference type="HOGENOM" id="CLU_061463_3_2_12"/>
<comment type="function">
    <text evidence="6 7">This protein binds to 23S rRNA in the presence of protein L20.</text>
</comment>
<name>V5WGZ4_9SPIO</name>